<sequence>MTPNRLVRLLAVVLLVHRSTCARDPPTVEIPGQGMVMGTFMKMFRTQRVVAYLGIPYAQAPINEKRFTPPVVDNLPAWEGTKNASTFGPQCWPSPRETHRRHNQLFLELIQAGAVDEGEKQYDEDCLFLNIYVPD</sequence>
<organism evidence="6 7">
    <name type="scientific">Culex pipiens pipiens</name>
    <name type="common">Northern house mosquito</name>
    <dbReference type="NCBI Taxonomy" id="38569"/>
    <lineage>
        <taxon>Eukaryota</taxon>
        <taxon>Metazoa</taxon>
        <taxon>Ecdysozoa</taxon>
        <taxon>Arthropoda</taxon>
        <taxon>Hexapoda</taxon>
        <taxon>Insecta</taxon>
        <taxon>Pterygota</taxon>
        <taxon>Neoptera</taxon>
        <taxon>Endopterygota</taxon>
        <taxon>Diptera</taxon>
        <taxon>Nematocera</taxon>
        <taxon>Culicoidea</taxon>
        <taxon>Culicidae</taxon>
        <taxon>Culicinae</taxon>
        <taxon>Culicini</taxon>
        <taxon>Culex</taxon>
        <taxon>Culex</taxon>
    </lineage>
</organism>
<feature type="domain" description="Carboxylesterase type B" evidence="5">
    <location>
        <begin position="25"/>
        <end position="134"/>
    </location>
</feature>
<dbReference type="AlphaFoldDB" id="A0ABD1CE94"/>
<feature type="chain" id="PRO_5044795584" description="Carboxylesterase type B domain-containing protein" evidence="4">
    <location>
        <begin position="23"/>
        <end position="135"/>
    </location>
</feature>
<evidence type="ECO:0000256" key="2">
    <source>
        <dbReference type="ARBA" id="ARBA00022729"/>
    </source>
</evidence>
<dbReference type="SUPFAM" id="SSF53474">
    <property type="entry name" value="alpha/beta-Hydrolases"/>
    <property type="match status" value="1"/>
</dbReference>
<dbReference type="Gene3D" id="3.40.50.1820">
    <property type="entry name" value="alpha/beta hydrolase"/>
    <property type="match status" value="1"/>
</dbReference>
<dbReference type="InterPro" id="IPR029058">
    <property type="entry name" value="AB_hydrolase_fold"/>
</dbReference>
<evidence type="ECO:0000259" key="5">
    <source>
        <dbReference type="Pfam" id="PF00135"/>
    </source>
</evidence>
<evidence type="ECO:0000256" key="3">
    <source>
        <dbReference type="ARBA" id="ARBA00023180"/>
    </source>
</evidence>
<dbReference type="PANTHER" id="PTHR43903">
    <property type="entry name" value="NEUROLIGIN"/>
    <property type="match status" value="1"/>
</dbReference>
<evidence type="ECO:0000313" key="7">
    <source>
        <dbReference type="Proteomes" id="UP001562425"/>
    </source>
</evidence>
<comment type="similarity">
    <text evidence="1">Belongs to the type-B carboxylesterase/lipase family.</text>
</comment>
<feature type="signal peptide" evidence="4">
    <location>
        <begin position="1"/>
        <end position="22"/>
    </location>
</feature>
<evidence type="ECO:0000313" key="6">
    <source>
        <dbReference type="EMBL" id="KAL1374673.1"/>
    </source>
</evidence>
<protein>
    <recommendedName>
        <fullName evidence="5">Carboxylesterase type B domain-containing protein</fullName>
    </recommendedName>
</protein>
<dbReference type="Pfam" id="PF00135">
    <property type="entry name" value="COesterase"/>
    <property type="match status" value="1"/>
</dbReference>
<feature type="non-terminal residue" evidence="6">
    <location>
        <position position="135"/>
    </location>
</feature>
<keyword evidence="3" id="KW-0325">Glycoprotein</keyword>
<evidence type="ECO:0000256" key="1">
    <source>
        <dbReference type="ARBA" id="ARBA00005964"/>
    </source>
</evidence>
<dbReference type="InterPro" id="IPR019819">
    <property type="entry name" value="Carboxylesterase_B_CS"/>
</dbReference>
<dbReference type="PROSITE" id="PS00941">
    <property type="entry name" value="CARBOXYLESTERASE_B_2"/>
    <property type="match status" value="1"/>
</dbReference>
<dbReference type="EMBL" id="JBEHCU010013131">
    <property type="protein sequence ID" value="KAL1374673.1"/>
    <property type="molecule type" value="Genomic_DNA"/>
</dbReference>
<name>A0ABD1CE94_CULPP</name>
<dbReference type="Proteomes" id="UP001562425">
    <property type="component" value="Unassembled WGS sequence"/>
</dbReference>
<evidence type="ECO:0000256" key="4">
    <source>
        <dbReference type="SAM" id="SignalP"/>
    </source>
</evidence>
<keyword evidence="2 4" id="KW-0732">Signal</keyword>
<dbReference type="InterPro" id="IPR002018">
    <property type="entry name" value="CarbesteraseB"/>
</dbReference>
<keyword evidence="7" id="KW-1185">Reference proteome</keyword>
<comment type="caution">
    <text evidence="6">The sequence shown here is derived from an EMBL/GenBank/DDBJ whole genome shotgun (WGS) entry which is preliminary data.</text>
</comment>
<accession>A0ABD1CE94</accession>
<gene>
    <name evidence="6" type="ORF">pipiens_017950</name>
</gene>
<reference evidence="6 7" key="1">
    <citation type="submission" date="2024-05" db="EMBL/GenBank/DDBJ databases">
        <title>Culex pipiens pipiens assembly and annotation.</title>
        <authorList>
            <person name="Alout H."/>
            <person name="Durand T."/>
        </authorList>
    </citation>
    <scope>NUCLEOTIDE SEQUENCE [LARGE SCALE GENOMIC DNA]</scope>
    <source>
        <strain evidence="6">HA-2024</strain>
        <tissue evidence="6">Whole body</tissue>
    </source>
</reference>
<proteinExistence type="inferred from homology"/>
<dbReference type="InterPro" id="IPR051093">
    <property type="entry name" value="Neuroligin/BSAL"/>
</dbReference>